<name>G5HNU2_9FIRM</name>
<dbReference type="PANTHER" id="PTHR43732:SF1">
    <property type="entry name" value="RIBOSE 5-PHOSPHATE ISOMERASE"/>
    <property type="match status" value="1"/>
</dbReference>
<dbReference type="Proteomes" id="UP000003763">
    <property type="component" value="Unassembled WGS sequence"/>
</dbReference>
<dbReference type="PATRIC" id="fig|742733.3.peg.4408"/>
<dbReference type="InterPro" id="IPR051812">
    <property type="entry name" value="SPI_LacAB/RpiB"/>
</dbReference>
<evidence type="ECO:0000256" key="1">
    <source>
        <dbReference type="ARBA" id="ARBA00008754"/>
    </source>
</evidence>
<evidence type="ECO:0000313" key="4">
    <source>
        <dbReference type="Proteomes" id="UP000003763"/>
    </source>
</evidence>
<evidence type="ECO:0000256" key="2">
    <source>
        <dbReference type="ARBA" id="ARBA00023235"/>
    </source>
</evidence>
<dbReference type="RefSeq" id="WP_007866561.1">
    <property type="nucleotide sequence ID" value="NZ_JH376426.1"/>
</dbReference>
<dbReference type="EMBL" id="ADLJ01000034">
    <property type="protein sequence ID" value="EHE96849.1"/>
    <property type="molecule type" value="Genomic_DNA"/>
</dbReference>
<comment type="similarity">
    <text evidence="1">Belongs to the LacAB/RpiB family.</text>
</comment>
<proteinExistence type="inferred from homology"/>
<dbReference type="NCBIfam" id="NF004051">
    <property type="entry name" value="PRK05571.1"/>
    <property type="match status" value="1"/>
</dbReference>
<dbReference type="PIRSF" id="PIRSF005384">
    <property type="entry name" value="RpiB_LacA_B"/>
    <property type="match status" value="1"/>
</dbReference>
<evidence type="ECO:0008006" key="5">
    <source>
        <dbReference type="Google" id="ProtNLM"/>
    </source>
</evidence>
<dbReference type="PANTHER" id="PTHR43732">
    <property type="entry name" value="RIBOSE 5-PHOSPHATE ISOMERASE-RELATED"/>
    <property type="match status" value="1"/>
</dbReference>
<accession>G5HNU2</accession>
<dbReference type="Pfam" id="PF02502">
    <property type="entry name" value="LacAB_rpiB"/>
    <property type="match status" value="1"/>
</dbReference>
<dbReference type="InterPro" id="IPR036569">
    <property type="entry name" value="RpiB_LacA_LacB_sf"/>
</dbReference>
<keyword evidence="2" id="KW-0413">Isomerase</keyword>
<dbReference type="InterPro" id="IPR003500">
    <property type="entry name" value="RpiB_LacA_LacB"/>
</dbReference>
<dbReference type="GO" id="GO:0016861">
    <property type="term" value="F:intramolecular oxidoreductase activity, interconverting aldoses and ketoses"/>
    <property type="evidence" value="ECO:0007669"/>
    <property type="project" value="UniProtKB-ARBA"/>
</dbReference>
<dbReference type="AlphaFoldDB" id="G5HNU2"/>
<dbReference type="eggNOG" id="COG0698">
    <property type="taxonomic scope" value="Bacteria"/>
</dbReference>
<dbReference type="Gene3D" id="3.40.1400.10">
    <property type="entry name" value="Sugar-phosphate isomerase, RpiB/LacA/LacB"/>
    <property type="match status" value="1"/>
</dbReference>
<dbReference type="HOGENOM" id="CLU_091396_1_2_9"/>
<reference evidence="3 4" key="1">
    <citation type="submission" date="2011-08" db="EMBL/GenBank/DDBJ databases">
        <title>The Genome Sequence of Clostridium citroniae WAL-17108.</title>
        <authorList>
            <consortium name="The Broad Institute Genome Sequencing Platform"/>
            <person name="Earl A."/>
            <person name="Ward D."/>
            <person name="Feldgarden M."/>
            <person name="Gevers D."/>
            <person name="Finegold S.M."/>
            <person name="Summanen P.H."/>
            <person name="Molitoris D.R."/>
            <person name="Vaisanen M.L."/>
            <person name="Daigneault M."/>
            <person name="Allen-Vercoe E."/>
            <person name="Young S.K."/>
            <person name="Zeng Q."/>
            <person name="Gargeya S."/>
            <person name="Fitzgerald M."/>
            <person name="Haas B."/>
            <person name="Abouelleil A."/>
            <person name="Alvarado L."/>
            <person name="Arachchi H.M."/>
            <person name="Berlin A."/>
            <person name="Brown A."/>
            <person name="Chapman S.B."/>
            <person name="Chen Z."/>
            <person name="Dunbar C."/>
            <person name="Freedman E."/>
            <person name="Gearin G."/>
            <person name="Gellesch M."/>
            <person name="Goldberg J."/>
            <person name="Griggs A."/>
            <person name="Gujja S."/>
            <person name="Heiman D."/>
            <person name="Howarth C."/>
            <person name="Larson L."/>
            <person name="Lui A."/>
            <person name="MacDonald P.J.P."/>
            <person name="Montmayeur A."/>
            <person name="Murphy C."/>
            <person name="Neiman D."/>
            <person name="Pearson M."/>
            <person name="Priest M."/>
            <person name="Roberts A."/>
            <person name="Saif S."/>
            <person name="Shea T."/>
            <person name="Shenoy N."/>
            <person name="Sisk P."/>
            <person name="Stolte C."/>
            <person name="Sykes S."/>
            <person name="Wortman J."/>
            <person name="Nusbaum C."/>
            <person name="Birren B."/>
        </authorList>
    </citation>
    <scope>NUCLEOTIDE SEQUENCE [LARGE SCALE GENOMIC DNA]</scope>
    <source>
        <strain evidence="3 4">WAL-17108</strain>
    </source>
</reference>
<evidence type="ECO:0000313" key="3">
    <source>
        <dbReference type="EMBL" id="EHE96849.1"/>
    </source>
</evidence>
<comment type="caution">
    <text evidence="3">The sequence shown here is derived from an EMBL/GenBank/DDBJ whole genome shotgun (WGS) entry which is preliminary data.</text>
</comment>
<dbReference type="SUPFAM" id="SSF89623">
    <property type="entry name" value="Ribose/Galactose isomerase RpiB/AlsB"/>
    <property type="match status" value="1"/>
</dbReference>
<protein>
    <recommendedName>
        <fullName evidence="5">Ribose 5-phosphate isomerase B</fullName>
    </recommendedName>
</protein>
<organism evidence="3 4">
    <name type="scientific">[Clostridium] citroniae WAL-17108</name>
    <dbReference type="NCBI Taxonomy" id="742733"/>
    <lineage>
        <taxon>Bacteria</taxon>
        <taxon>Bacillati</taxon>
        <taxon>Bacillota</taxon>
        <taxon>Clostridia</taxon>
        <taxon>Lachnospirales</taxon>
        <taxon>Lachnospiraceae</taxon>
        <taxon>Enterocloster</taxon>
    </lineage>
</organism>
<dbReference type="NCBIfam" id="TIGR00689">
    <property type="entry name" value="rpiB_lacA_lacB"/>
    <property type="match status" value="1"/>
</dbReference>
<gene>
    <name evidence="3" type="ORF">HMPREF9469_04254</name>
</gene>
<dbReference type="GO" id="GO:0005975">
    <property type="term" value="P:carbohydrate metabolic process"/>
    <property type="evidence" value="ECO:0007669"/>
    <property type="project" value="InterPro"/>
</dbReference>
<sequence>MTNSVVIGCDNAAVTMKEGLKRSIEELGILVEDMGVLNGADQTPYALTAKAVCDKIIDSGYEKRGVLICGTGIGMCMTANKFKGIRAAVGHDIFSARRSILSNNSNVICFGARVIGPELAKTILREWLLLDFIDGPSTPKIKVITNLESENFR</sequence>